<feature type="transmembrane region" description="Helical" evidence="19">
    <location>
        <begin position="189"/>
        <end position="206"/>
    </location>
</feature>
<gene>
    <name evidence="20" type="ORF">CQA63_05365</name>
</gene>
<evidence type="ECO:0000256" key="11">
    <source>
        <dbReference type="ARBA" id="ARBA00022692"/>
    </source>
</evidence>
<name>A0A3D8I508_9HELI</name>
<dbReference type="UniPathway" id="UPA00557">
    <property type="reaction ID" value="UER00614"/>
</dbReference>
<feature type="transmembrane region" description="Helical" evidence="19">
    <location>
        <begin position="261"/>
        <end position="279"/>
    </location>
</feature>
<reference evidence="20 21" key="1">
    <citation type="submission" date="2018-04" db="EMBL/GenBank/DDBJ databases">
        <title>Novel Campyloabacter and Helicobacter Species and Strains.</title>
        <authorList>
            <person name="Mannion A.J."/>
            <person name="Shen Z."/>
            <person name="Fox J.G."/>
        </authorList>
    </citation>
    <scope>NUCLEOTIDE SEQUENCE [LARGE SCALE GENOMIC DNA]</scope>
    <source>
        <strain evidence="20 21">MIT 98-6070</strain>
    </source>
</reference>
<evidence type="ECO:0000256" key="3">
    <source>
        <dbReference type="ARBA" id="ARBA00005119"/>
    </source>
</evidence>
<dbReference type="GO" id="GO:0004605">
    <property type="term" value="F:phosphatidate cytidylyltransferase activity"/>
    <property type="evidence" value="ECO:0007669"/>
    <property type="project" value="UniProtKB-EC"/>
</dbReference>
<feature type="transmembrane region" description="Helical" evidence="19">
    <location>
        <begin position="32"/>
        <end position="61"/>
    </location>
</feature>
<dbReference type="OrthoDB" id="9799199at2"/>
<evidence type="ECO:0000256" key="9">
    <source>
        <dbReference type="ARBA" id="ARBA00022516"/>
    </source>
</evidence>
<dbReference type="InterPro" id="IPR000374">
    <property type="entry name" value="PC_trans"/>
</dbReference>
<keyword evidence="8" id="KW-1003">Cell membrane</keyword>
<keyword evidence="16" id="KW-0594">Phospholipid biosynthesis</keyword>
<keyword evidence="14" id="KW-0443">Lipid metabolism</keyword>
<evidence type="ECO:0000256" key="13">
    <source>
        <dbReference type="ARBA" id="ARBA00022989"/>
    </source>
</evidence>
<feature type="transmembrane region" description="Helical" evidence="19">
    <location>
        <begin position="81"/>
        <end position="111"/>
    </location>
</feature>
<comment type="caution">
    <text evidence="20">The sequence shown here is derived from an EMBL/GenBank/DDBJ whole genome shotgun (WGS) entry which is preliminary data.</text>
</comment>
<comment type="catalytic activity">
    <reaction evidence="1 18">
        <text>a 1,2-diacyl-sn-glycero-3-phosphate + CTP + H(+) = a CDP-1,2-diacyl-sn-glycerol + diphosphate</text>
        <dbReference type="Rhea" id="RHEA:16229"/>
        <dbReference type="ChEBI" id="CHEBI:15378"/>
        <dbReference type="ChEBI" id="CHEBI:33019"/>
        <dbReference type="ChEBI" id="CHEBI:37563"/>
        <dbReference type="ChEBI" id="CHEBI:58332"/>
        <dbReference type="ChEBI" id="CHEBI:58608"/>
        <dbReference type="EC" id="2.7.7.41"/>
    </reaction>
</comment>
<evidence type="ECO:0000256" key="1">
    <source>
        <dbReference type="ARBA" id="ARBA00001698"/>
    </source>
</evidence>
<accession>A0A3D8I508</accession>
<evidence type="ECO:0000256" key="17">
    <source>
        <dbReference type="ARBA" id="ARBA00023264"/>
    </source>
</evidence>
<organism evidence="20 21">
    <name type="scientific">Helicobacter marmotae</name>
    <dbReference type="NCBI Taxonomy" id="152490"/>
    <lineage>
        <taxon>Bacteria</taxon>
        <taxon>Pseudomonadati</taxon>
        <taxon>Campylobacterota</taxon>
        <taxon>Epsilonproteobacteria</taxon>
        <taxon>Campylobacterales</taxon>
        <taxon>Helicobacteraceae</taxon>
        <taxon>Helicobacter</taxon>
    </lineage>
</organism>
<evidence type="ECO:0000256" key="10">
    <source>
        <dbReference type="ARBA" id="ARBA00022679"/>
    </source>
</evidence>
<feature type="transmembrane region" description="Helical" evidence="19">
    <location>
        <begin position="123"/>
        <end position="141"/>
    </location>
</feature>
<keyword evidence="21" id="KW-1185">Reference proteome</keyword>
<keyword evidence="12 18" id="KW-0548">Nucleotidyltransferase</keyword>
<dbReference type="PROSITE" id="PS01315">
    <property type="entry name" value="CDS"/>
    <property type="match status" value="1"/>
</dbReference>
<evidence type="ECO:0000256" key="8">
    <source>
        <dbReference type="ARBA" id="ARBA00022475"/>
    </source>
</evidence>
<evidence type="ECO:0000256" key="7">
    <source>
        <dbReference type="ARBA" id="ARBA00019373"/>
    </source>
</evidence>
<comment type="subcellular location">
    <subcellularLocation>
        <location evidence="2">Cell membrane</location>
        <topology evidence="2">Multi-pass membrane protein</topology>
    </subcellularLocation>
</comment>
<comment type="similarity">
    <text evidence="5 18">Belongs to the CDS family.</text>
</comment>
<keyword evidence="13 19" id="KW-1133">Transmembrane helix</keyword>
<sequence>MDNTSNEQKSPPLKTRIKDSIKMRFLADKARFITAFILIALLIIVLSVNSPLLTCIVLAILSLIAIQESLLLYNLNPAPHYYIATICAWILAYFNGRIIESALFLLIIYASYIAYSKKLSPKALLPFIYPLLPFLSIYALYKDAAGASIWVIVWLIVIVAFTDSGAYFGGKAFGKTPFCATSPKKTIEGVICGVICGVVFGSLVGIGTCGSFLSSLFISLIVSISAVFGDLFESYLKREAGVKDSGHLLPGHGGVLDRLDAILFGAVVMHFLLFFLPAYNDIIIML</sequence>
<protein>
    <recommendedName>
        <fullName evidence="7 18">Phosphatidate cytidylyltransferase</fullName>
        <ecNumber evidence="6 18">2.7.7.41</ecNumber>
    </recommendedName>
</protein>
<dbReference type="GO" id="GO:0016024">
    <property type="term" value="P:CDP-diacylglycerol biosynthetic process"/>
    <property type="evidence" value="ECO:0007669"/>
    <property type="project" value="UniProtKB-UniPathway"/>
</dbReference>
<evidence type="ECO:0000256" key="14">
    <source>
        <dbReference type="ARBA" id="ARBA00023098"/>
    </source>
</evidence>
<evidence type="ECO:0000256" key="15">
    <source>
        <dbReference type="ARBA" id="ARBA00023136"/>
    </source>
</evidence>
<proteinExistence type="inferred from homology"/>
<comment type="pathway">
    <text evidence="3 18">Phospholipid metabolism; CDP-diacylglycerol biosynthesis; CDP-diacylglycerol from sn-glycerol 3-phosphate: step 3/3.</text>
</comment>
<dbReference type="RefSeq" id="WP_104700155.1">
    <property type="nucleotide sequence ID" value="NZ_FZPP01000021.1"/>
</dbReference>
<evidence type="ECO:0000256" key="16">
    <source>
        <dbReference type="ARBA" id="ARBA00023209"/>
    </source>
</evidence>
<dbReference type="EC" id="2.7.7.41" evidence="6 18"/>
<evidence type="ECO:0000256" key="2">
    <source>
        <dbReference type="ARBA" id="ARBA00004651"/>
    </source>
</evidence>
<feature type="transmembrane region" description="Helical" evidence="19">
    <location>
        <begin position="147"/>
        <end position="168"/>
    </location>
</feature>
<keyword evidence="11 18" id="KW-0812">Transmembrane</keyword>
<dbReference type="PANTHER" id="PTHR46382">
    <property type="entry name" value="PHOSPHATIDATE CYTIDYLYLTRANSFERASE"/>
    <property type="match status" value="1"/>
</dbReference>
<dbReference type="AlphaFoldDB" id="A0A3D8I508"/>
<keyword evidence="17" id="KW-1208">Phospholipid metabolism</keyword>
<evidence type="ECO:0000256" key="5">
    <source>
        <dbReference type="ARBA" id="ARBA00010185"/>
    </source>
</evidence>
<evidence type="ECO:0000256" key="19">
    <source>
        <dbReference type="SAM" id="Phobius"/>
    </source>
</evidence>
<evidence type="ECO:0000313" key="21">
    <source>
        <dbReference type="Proteomes" id="UP000256599"/>
    </source>
</evidence>
<dbReference type="Proteomes" id="UP000256599">
    <property type="component" value="Unassembled WGS sequence"/>
</dbReference>
<comment type="pathway">
    <text evidence="4">Lipid metabolism.</text>
</comment>
<dbReference type="EMBL" id="NXLR01000008">
    <property type="protein sequence ID" value="RDU59844.1"/>
    <property type="molecule type" value="Genomic_DNA"/>
</dbReference>
<evidence type="ECO:0000313" key="20">
    <source>
        <dbReference type="EMBL" id="RDU59844.1"/>
    </source>
</evidence>
<evidence type="ECO:0000256" key="4">
    <source>
        <dbReference type="ARBA" id="ARBA00005189"/>
    </source>
</evidence>
<keyword evidence="9" id="KW-0444">Lipid biosynthesis</keyword>
<dbReference type="GO" id="GO:0005886">
    <property type="term" value="C:plasma membrane"/>
    <property type="evidence" value="ECO:0007669"/>
    <property type="project" value="UniProtKB-SubCell"/>
</dbReference>
<keyword evidence="15 19" id="KW-0472">Membrane</keyword>
<evidence type="ECO:0000256" key="12">
    <source>
        <dbReference type="ARBA" id="ARBA00022695"/>
    </source>
</evidence>
<evidence type="ECO:0000256" key="18">
    <source>
        <dbReference type="RuleBase" id="RU003938"/>
    </source>
</evidence>
<dbReference type="Pfam" id="PF01148">
    <property type="entry name" value="CTP_transf_1"/>
    <property type="match status" value="1"/>
</dbReference>
<dbReference type="PANTHER" id="PTHR46382:SF1">
    <property type="entry name" value="PHOSPHATIDATE CYTIDYLYLTRANSFERASE"/>
    <property type="match status" value="1"/>
</dbReference>
<evidence type="ECO:0000256" key="6">
    <source>
        <dbReference type="ARBA" id="ARBA00012487"/>
    </source>
</evidence>
<keyword evidence="10 18" id="KW-0808">Transferase</keyword>